<name>A0A0M9A807_9HYME</name>
<evidence type="ECO:0000256" key="5">
    <source>
        <dbReference type="ARBA" id="ARBA00023136"/>
    </source>
</evidence>
<dbReference type="OrthoDB" id="6366728at2759"/>
<feature type="transmembrane region" description="Helical" evidence="6">
    <location>
        <begin position="88"/>
        <end position="109"/>
    </location>
</feature>
<dbReference type="GO" id="GO:0007165">
    <property type="term" value="P:signal transduction"/>
    <property type="evidence" value="ECO:0007669"/>
    <property type="project" value="UniProtKB-KW"/>
</dbReference>
<keyword evidence="4 6" id="KW-1133">Transmembrane helix</keyword>
<keyword evidence="3 6" id="KW-0812">Transmembrane</keyword>
<feature type="transmembrane region" description="Helical" evidence="6">
    <location>
        <begin position="129"/>
        <end position="151"/>
    </location>
</feature>
<keyword evidence="8" id="KW-1185">Reference proteome</keyword>
<dbReference type="GO" id="GO:0050909">
    <property type="term" value="P:sensory perception of taste"/>
    <property type="evidence" value="ECO:0007669"/>
    <property type="project" value="InterPro"/>
</dbReference>
<feature type="transmembrane region" description="Helical" evidence="6">
    <location>
        <begin position="56"/>
        <end position="76"/>
    </location>
</feature>
<evidence type="ECO:0000256" key="1">
    <source>
        <dbReference type="ARBA" id="ARBA00004651"/>
    </source>
</evidence>
<feature type="transmembrane region" description="Helical" evidence="6">
    <location>
        <begin position="184"/>
        <end position="200"/>
    </location>
</feature>
<comment type="similarity">
    <text evidence="6">Belongs to the insect chemoreceptor superfamily. Gustatory receptor (GR) family.</text>
</comment>
<keyword evidence="6" id="KW-0807">Transducer</keyword>
<dbReference type="EMBL" id="KQ435715">
    <property type="protein sequence ID" value="KOX79120.1"/>
    <property type="molecule type" value="Genomic_DNA"/>
</dbReference>
<dbReference type="AlphaFoldDB" id="A0A0M9A807"/>
<keyword evidence="5 6" id="KW-0472">Membrane</keyword>
<gene>
    <name evidence="7" type="ORF">WN51_09931</name>
</gene>
<evidence type="ECO:0000256" key="3">
    <source>
        <dbReference type="ARBA" id="ARBA00022692"/>
    </source>
</evidence>
<evidence type="ECO:0000313" key="7">
    <source>
        <dbReference type="EMBL" id="KOX79120.1"/>
    </source>
</evidence>
<comment type="subcellular location">
    <subcellularLocation>
        <location evidence="1 6">Cell membrane</location>
        <topology evidence="1 6">Multi-pass membrane protein</topology>
    </subcellularLocation>
</comment>
<feature type="transmembrane region" description="Helical" evidence="6">
    <location>
        <begin position="212"/>
        <end position="233"/>
    </location>
</feature>
<evidence type="ECO:0000256" key="4">
    <source>
        <dbReference type="ARBA" id="ARBA00022989"/>
    </source>
</evidence>
<keyword evidence="2 6" id="KW-1003">Cell membrane</keyword>
<evidence type="ECO:0000256" key="2">
    <source>
        <dbReference type="ARBA" id="ARBA00022475"/>
    </source>
</evidence>
<dbReference type="Pfam" id="PF08395">
    <property type="entry name" value="7tm_7"/>
    <property type="match status" value="1"/>
</dbReference>
<evidence type="ECO:0000313" key="8">
    <source>
        <dbReference type="Proteomes" id="UP000053105"/>
    </source>
</evidence>
<organism evidence="7 8">
    <name type="scientific">Melipona quadrifasciata</name>
    <dbReference type="NCBI Taxonomy" id="166423"/>
    <lineage>
        <taxon>Eukaryota</taxon>
        <taxon>Metazoa</taxon>
        <taxon>Ecdysozoa</taxon>
        <taxon>Arthropoda</taxon>
        <taxon>Hexapoda</taxon>
        <taxon>Insecta</taxon>
        <taxon>Pterygota</taxon>
        <taxon>Neoptera</taxon>
        <taxon>Endopterygota</taxon>
        <taxon>Hymenoptera</taxon>
        <taxon>Apocrita</taxon>
        <taxon>Aculeata</taxon>
        <taxon>Apoidea</taxon>
        <taxon>Anthophila</taxon>
        <taxon>Apidae</taxon>
        <taxon>Melipona</taxon>
    </lineage>
</organism>
<reference evidence="7 8" key="1">
    <citation type="submission" date="2015-07" db="EMBL/GenBank/DDBJ databases">
        <title>The genome of Melipona quadrifasciata.</title>
        <authorList>
            <person name="Pan H."/>
            <person name="Kapheim K."/>
        </authorList>
    </citation>
    <scope>NUCLEOTIDE SEQUENCE [LARGE SCALE GENOMIC DNA]</scope>
    <source>
        <strain evidence="7">0111107301</strain>
        <tissue evidence="7">Whole body</tissue>
    </source>
</reference>
<accession>A0A0M9A807</accession>
<feature type="transmembrane region" description="Helical" evidence="6">
    <location>
        <begin position="273"/>
        <end position="293"/>
    </location>
</feature>
<evidence type="ECO:0000256" key="6">
    <source>
        <dbReference type="RuleBase" id="RU363108"/>
    </source>
</evidence>
<proteinExistence type="inferred from homology"/>
<keyword evidence="6" id="KW-0675">Receptor</keyword>
<feature type="transmembrane region" description="Helical" evidence="6">
    <location>
        <begin position="323"/>
        <end position="346"/>
    </location>
</feature>
<comment type="function">
    <text evidence="6">Gustatory receptor which mediates acceptance or avoidance behavior, depending on its substrates.</text>
</comment>
<dbReference type="GO" id="GO:0005886">
    <property type="term" value="C:plasma membrane"/>
    <property type="evidence" value="ECO:0007669"/>
    <property type="project" value="UniProtKB-SubCell"/>
</dbReference>
<dbReference type="STRING" id="166423.A0A0M9A807"/>
<protein>
    <recommendedName>
        <fullName evidence="6">Gustatory receptor</fullName>
    </recommendedName>
</protein>
<dbReference type="Proteomes" id="UP000053105">
    <property type="component" value="Unassembled WGS sequence"/>
</dbReference>
<sequence>MDFLKFIQKELMHYHRKAIVPLSKTRVKPFDVETMLEEVTRARKTEVKKFHGPDSLLYSAIYPIVFTMKVFGLSPYDFIGDQLTPSNCCLLFTFAFMAIYCHIIYTVYLRFVSLHRNKAILTVVETTKILMVLQVSVNYLVAMYDLVLTIFTRKAFSRIWNAQQDFDERLSQLGYPRKEVNTKIAMWIFLISQIIVWTAVNQTGMYAFDETWLFNTSYMCLYVGTAASVYKFFGMVSFLGQRFHQLNKIAKENLPPRVGYRSSKISRKTIQELYTDLILLSEALGSLYSWSLLFWLGNLSVHTISNLYFIIDWIILTWSNTSWLLIFNMWCWLVGFIMQLLALHIACDYTTTEANFMPVILIEWDARIVRRFPHDASV</sequence>
<dbReference type="InterPro" id="IPR013604">
    <property type="entry name" value="7TM_chemorcpt"/>
</dbReference>